<proteinExistence type="predicted"/>
<accession>A0A969PPN0</accession>
<protein>
    <submittedName>
        <fullName evidence="1">Uncharacterized protein</fullName>
    </submittedName>
</protein>
<dbReference type="InterPro" id="IPR056510">
    <property type="entry name" value="WapI"/>
</dbReference>
<dbReference type="EMBL" id="JAATHJ010000015">
    <property type="protein sequence ID" value="NJP38067.1"/>
    <property type="molecule type" value="Genomic_DNA"/>
</dbReference>
<comment type="caution">
    <text evidence="1">The sequence shown here is derived from an EMBL/GenBank/DDBJ whole genome shotgun (WGS) entry which is preliminary data.</text>
</comment>
<reference evidence="1 2" key="1">
    <citation type="submission" date="2020-03" db="EMBL/GenBank/DDBJ databases">
        <title>Assessment of the enzymatic potential of alkaline-tolerant lipase obtained from Bacillus luteus H11 (technogenic soil) for the bioremediation of saline soils contaminated with petroleum substances.</title>
        <authorList>
            <person name="Kalwasinska A."/>
        </authorList>
    </citation>
    <scope>NUCLEOTIDE SEQUENCE [LARGE SCALE GENOMIC DNA]</scope>
    <source>
        <strain evidence="1 2">H11</strain>
    </source>
</reference>
<dbReference type="AlphaFoldDB" id="A0A969PPN0"/>
<gene>
    <name evidence="1" type="ORF">HCN83_10785</name>
</gene>
<dbReference type="Proteomes" id="UP000752012">
    <property type="component" value="Unassembled WGS sequence"/>
</dbReference>
<evidence type="ECO:0000313" key="2">
    <source>
        <dbReference type="Proteomes" id="UP000752012"/>
    </source>
</evidence>
<sequence>MTVSIEAAGTNGFLRLHDVRRTYAAADLAEDRDWLTADVTLQADGINSRFTDTVLQSGELACWEEQLTGSTSSVLLGSAEPIIELVIDKQTRTCTVTLDQKPGETPPKRVTLINVDTSTLLQGIRAVLETFPPQKEEKDEA</sequence>
<dbReference type="RefSeq" id="WP_168007185.1">
    <property type="nucleotide sequence ID" value="NZ_JAATHJ010000015.1"/>
</dbReference>
<organism evidence="1 2">
    <name type="scientific">Alkalicoccus luteus</name>
    <dbReference type="NCBI Taxonomy" id="1237094"/>
    <lineage>
        <taxon>Bacteria</taxon>
        <taxon>Bacillati</taxon>
        <taxon>Bacillota</taxon>
        <taxon>Bacilli</taxon>
        <taxon>Bacillales</taxon>
        <taxon>Bacillaceae</taxon>
        <taxon>Alkalicoccus</taxon>
    </lineage>
</organism>
<keyword evidence="2" id="KW-1185">Reference proteome</keyword>
<evidence type="ECO:0000313" key="1">
    <source>
        <dbReference type="EMBL" id="NJP38067.1"/>
    </source>
</evidence>
<dbReference type="Pfam" id="PF24716">
    <property type="entry name" value="WapI"/>
    <property type="match status" value="1"/>
</dbReference>
<name>A0A969PPN0_9BACI</name>